<dbReference type="PROSITE" id="PS50005">
    <property type="entry name" value="TPR"/>
    <property type="match status" value="1"/>
</dbReference>
<dbReference type="InterPro" id="IPR011990">
    <property type="entry name" value="TPR-like_helical_dom_sf"/>
</dbReference>
<dbReference type="Gene3D" id="1.25.40.10">
    <property type="entry name" value="Tetratricopeptide repeat domain"/>
    <property type="match status" value="1"/>
</dbReference>
<comment type="caution">
    <text evidence="2">The sequence shown here is derived from an EMBL/GenBank/DDBJ whole genome shotgun (WGS) entry which is preliminary data.</text>
</comment>
<accession>A0A8H3I6S2</accession>
<dbReference type="AlphaFoldDB" id="A0A8H3I6S2"/>
<dbReference type="SUPFAM" id="SSF48452">
    <property type="entry name" value="TPR-like"/>
    <property type="match status" value="1"/>
</dbReference>
<dbReference type="Pfam" id="PF13424">
    <property type="entry name" value="TPR_12"/>
    <property type="match status" value="1"/>
</dbReference>
<reference evidence="2" key="1">
    <citation type="submission" date="2021-03" db="EMBL/GenBank/DDBJ databases">
        <authorList>
            <person name="Tagirdzhanova G."/>
        </authorList>
    </citation>
    <scope>NUCLEOTIDE SEQUENCE</scope>
</reference>
<dbReference type="EMBL" id="CAJPDR010000011">
    <property type="protein sequence ID" value="CAF9905420.1"/>
    <property type="molecule type" value="Genomic_DNA"/>
</dbReference>
<evidence type="ECO:0000313" key="2">
    <source>
        <dbReference type="EMBL" id="CAF9905420.1"/>
    </source>
</evidence>
<sequence>MVEVEKMYQRALKEKKKVWGPEHTFTLRIVNNLDLLYVDQGKMAEIEKMYQRALKEKEKTWGPEHTSTLGTVNNLGLLYADQGKMAEAEKMYQRALKGYEKARGPEPISTPSATRAFFTKLRARWRRRTNKENRRPQSYINC</sequence>
<dbReference type="PANTHER" id="PTHR46082:SF6">
    <property type="entry name" value="AAA+ ATPASE DOMAIN-CONTAINING PROTEIN-RELATED"/>
    <property type="match status" value="1"/>
</dbReference>
<evidence type="ECO:0000256" key="1">
    <source>
        <dbReference type="PROSITE-ProRule" id="PRU00339"/>
    </source>
</evidence>
<dbReference type="InterPro" id="IPR019734">
    <property type="entry name" value="TPR_rpt"/>
</dbReference>
<organism evidence="2 3">
    <name type="scientific">Alectoria fallacina</name>
    <dbReference type="NCBI Taxonomy" id="1903189"/>
    <lineage>
        <taxon>Eukaryota</taxon>
        <taxon>Fungi</taxon>
        <taxon>Dikarya</taxon>
        <taxon>Ascomycota</taxon>
        <taxon>Pezizomycotina</taxon>
        <taxon>Lecanoromycetes</taxon>
        <taxon>OSLEUM clade</taxon>
        <taxon>Lecanoromycetidae</taxon>
        <taxon>Lecanorales</taxon>
        <taxon>Lecanorineae</taxon>
        <taxon>Parmeliaceae</taxon>
        <taxon>Alectoria</taxon>
    </lineage>
</organism>
<keyword evidence="3" id="KW-1185">Reference proteome</keyword>
<name>A0A8H3I6S2_9LECA</name>
<proteinExistence type="predicted"/>
<keyword evidence="1" id="KW-0802">TPR repeat</keyword>
<dbReference type="OrthoDB" id="626167at2759"/>
<evidence type="ECO:0000313" key="3">
    <source>
        <dbReference type="Proteomes" id="UP000664203"/>
    </source>
</evidence>
<evidence type="ECO:0008006" key="4">
    <source>
        <dbReference type="Google" id="ProtNLM"/>
    </source>
</evidence>
<feature type="repeat" description="TPR" evidence="1">
    <location>
        <begin position="69"/>
        <end position="102"/>
    </location>
</feature>
<dbReference type="PANTHER" id="PTHR46082">
    <property type="entry name" value="ATP/GTP-BINDING PROTEIN-RELATED"/>
    <property type="match status" value="1"/>
</dbReference>
<protein>
    <recommendedName>
        <fullName evidence="4">Kinesin light chain</fullName>
    </recommendedName>
</protein>
<dbReference type="InterPro" id="IPR053137">
    <property type="entry name" value="NLR-like"/>
</dbReference>
<dbReference type="Proteomes" id="UP000664203">
    <property type="component" value="Unassembled WGS sequence"/>
</dbReference>
<gene>
    <name evidence="2" type="ORF">ALECFALPRED_000606</name>
</gene>